<organism evidence="2 3">
    <name type="scientific">Faecalibacillus intestinalis</name>
    <dbReference type="NCBI Taxonomy" id="1982626"/>
    <lineage>
        <taxon>Bacteria</taxon>
        <taxon>Bacillati</taxon>
        <taxon>Bacillota</taxon>
        <taxon>Erysipelotrichia</taxon>
        <taxon>Erysipelotrichales</taxon>
        <taxon>Coprobacillaceae</taxon>
        <taxon>Faecalibacillus</taxon>
    </lineage>
</organism>
<name>A0A2T3FW14_9FIRM</name>
<dbReference type="Gene3D" id="3.30.420.40">
    <property type="match status" value="1"/>
</dbReference>
<dbReference type="EMBL" id="PYLQ01000018">
    <property type="protein sequence ID" value="PST39477.1"/>
    <property type="molecule type" value="Genomic_DNA"/>
</dbReference>
<dbReference type="Gene3D" id="3.30.420.200">
    <property type="match status" value="1"/>
</dbReference>
<sequence length="201" mass="22727">MKTIVMDSANKYLVVALYENQKCLASLQEEGNRKQSEYAIVYLQKLLQENYLKMSDFDEMVITIGPGSYTGVRVALTIAKTLNATMNIKVKTVSSLKAMAGMKKAISILDARSHKLFLGIYNEGKVIVDDCLINIDEFENYQKQYSDYEIVGDTHLVGIPEKEVDLADHIYTLSTLEKEIENVDGLVPRYIKEVEAKKICQ</sequence>
<protein>
    <submittedName>
        <fullName evidence="2">tRNA (Adenosine(37)-N6)-threonylcarbamoyltransferase complex dimerization subunit type 1 TsaB</fullName>
    </submittedName>
</protein>
<feature type="domain" description="Gcp-like" evidence="1">
    <location>
        <begin position="32"/>
        <end position="139"/>
    </location>
</feature>
<dbReference type="InterPro" id="IPR022496">
    <property type="entry name" value="T6A_TsaB"/>
</dbReference>
<dbReference type="Pfam" id="PF00814">
    <property type="entry name" value="TsaD"/>
    <property type="match status" value="1"/>
</dbReference>
<evidence type="ECO:0000313" key="3">
    <source>
        <dbReference type="Proteomes" id="UP000240974"/>
    </source>
</evidence>
<dbReference type="InterPro" id="IPR000905">
    <property type="entry name" value="Gcp-like_dom"/>
</dbReference>
<dbReference type="AlphaFoldDB" id="A0A2T3FW14"/>
<reference evidence="2 3" key="1">
    <citation type="journal article" date="2019" name="Int. J. Syst. Evol. Microbiol.">
        <title>Faecalibacillus intestinalis gen. nov., sp. nov. and Faecalibacillus faecis sp. nov., isolated from human faeces.</title>
        <authorList>
            <person name="Seo B."/>
            <person name="Jeon K."/>
            <person name="Baek I."/>
            <person name="Lee Y.M."/>
            <person name="Baek K."/>
            <person name="Ko G."/>
        </authorList>
    </citation>
    <scope>NUCLEOTIDE SEQUENCE [LARGE SCALE GENOMIC DNA]</scope>
    <source>
        <strain evidence="2 3">SNUG30099</strain>
    </source>
</reference>
<evidence type="ECO:0000313" key="2">
    <source>
        <dbReference type="EMBL" id="PST39477.1"/>
    </source>
</evidence>
<evidence type="ECO:0000259" key="1">
    <source>
        <dbReference type="Pfam" id="PF00814"/>
    </source>
</evidence>
<dbReference type="GO" id="GO:0016740">
    <property type="term" value="F:transferase activity"/>
    <property type="evidence" value="ECO:0007669"/>
    <property type="project" value="UniProtKB-KW"/>
</dbReference>
<dbReference type="GO" id="GO:0002949">
    <property type="term" value="P:tRNA threonylcarbamoyladenosine modification"/>
    <property type="evidence" value="ECO:0007669"/>
    <property type="project" value="InterPro"/>
</dbReference>
<dbReference type="SUPFAM" id="SSF53067">
    <property type="entry name" value="Actin-like ATPase domain"/>
    <property type="match status" value="1"/>
</dbReference>
<dbReference type="NCBIfam" id="TIGR03725">
    <property type="entry name" value="T6A_YeaZ"/>
    <property type="match status" value="1"/>
</dbReference>
<dbReference type="RefSeq" id="WP_022000904.1">
    <property type="nucleotide sequence ID" value="NZ_AP031432.1"/>
</dbReference>
<proteinExistence type="predicted"/>
<dbReference type="Proteomes" id="UP000240974">
    <property type="component" value="Unassembled WGS sequence"/>
</dbReference>
<keyword evidence="3" id="KW-1185">Reference proteome</keyword>
<gene>
    <name evidence="2" type="primary">tsaB</name>
    <name evidence="2" type="ORF">C7U54_11045</name>
</gene>
<dbReference type="InterPro" id="IPR043129">
    <property type="entry name" value="ATPase_NBD"/>
</dbReference>
<comment type="caution">
    <text evidence="2">The sequence shown here is derived from an EMBL/GenBank/DDBJ whole genome shotgun (WGS) entry which is preliminary data.</text>
</comment>
<accession>A0A2T3FW14</accession>
<keyword evidence="2" id="KW-0808">Transferase</keyword>